<proteinExistence type="inferred from homology"/>
<evidence type="ECO:0000256" key="10">
    <source>
        <dbReference type="ARBA" id="ARBA00022840"/>
    </source>
</evidence>
<evidence type="ECO:0000256" key="5">
    <source>
        <dbReference type="ARBA" id="ARBA00022598"/>
    </source>
</evidence>
<evidence type="ECO:0000256" key="12">
    <source>
        <dbReference type="ARBA" id="ARBA00022975"/>
    </source>
</evidence>
<evidence type="ECO:0000259" key="22">
    <source>
        <dbReference type="PROSITE" id="PS51855"/>
    </source>
</evidence>
<keyword evidence="13" id="KW-0464">Manganese</keyword>
<evidence type="ECO:0000256" key="16">
    <source>
        <dbReference type="ARBA" id="ARBA00048816"/>
    </source>
</evidence>
<dbReference type="FunFam" id="3.40.50.20:FF:000002">
    <property type="entry name" value="Carbamoyl-phosphate synthase large chain"/>
    <property type="match status" value="1"/>
</dbReference>
<dbReference type="EMBL" id="HBFS01001298">
    <property type="protein sequence ID" value="CAD8907667.1"/>
    <property type="molecule type" value="Transcribed_RNA"/>
</dbReference>
<keyword evidence="5" id="KW-0436">Ligase</keyword>
<evidence type="ECO:0000256" key="20">
    <source>
        <dbReference type="SAM" id="MobiDB-lite"/>
    </source>
</evidence>
<evidence type="ECO:0000256" key="6">
    <source>
        <dbReference type="ARBA" id="ARBA00022605"/>
    </source>
</evidence>
<evidence type="ECO:0000313" key="23">
    <source>
        <dbReference type="EMBL" id="CAD8907667.1"/>
    </source>
</evidence>
<dbReference type="PANTHER" id="PTHR11405">
    <property type="entry name" value="CARBAMOYLTRANSFERASE FAMILY MEMBER"/>
    <property type="match status" value="1"/>
</dbReference>
<dbReference type="GO" id="GO:0004087">
    <property type="term" value="F:carbamoyl-phosphate synthase (ammonia) activity"/>
    <property type="evidence" value="ECO:0007669"/>
    <property type="project" value="UniProtKB-EC"/>
</dbReference>
<evidence type="ECO:0000256" key="4">
    <source>
        <dbReference type="ARBA" id="ARBA00022571"/>
    </source>
</evidence>
<dbReference type="InterPro" id="IPR006275">
    <property type="entry name" value="CPSase_lsu"/>
</dbReference>
<dbReference type="InterPro" id="IPR011607">
    <property type="entry name" value="MGS-like_dom"/>
</dbReference>
<dbReference type="EC" id="6.3.4.16" evidence="14"/>
<gene>
    <name evidence="23" type="ORF">BSP0115_LOCUS863</name>
</gene>
<keyword evidence="8" id="KW-0677">Repeat</keyword>
<comment type="similarity">
    <text evidence="2">Belongs to the CarB family.</text>
</comment>
<evidence type="ECO:0000256" key="14">
    <source>
        <dbReference type="ARBA" id="ARBA00044063"/>
    </source>
</evidence>
<feature type="domain" description="MGS-like" evidence="22">
    <location>
        <begin position="709"/>
        <end position="853"/>
    </location>
</feature>
<evidence type="ECO:0000256" key="13">
    <source>
        <dbReference type="ARBA" id="ARBA00023211"/>
    </source>
</evidence>
<dbReference type="InterPro" id="IPR005483">
    <property type="entry name" value="CPSase_dom"/>
</dbReference>
<dbReference type="Gene3D" id="3.40.50.20">
    <property type="match status" value="1"/>
</dbReference>
<dbReference type="PROSITE" id="PS50975">
    <property type="entry name" value="ATP_GRASP"/>
    <property type="match status" value="2"/>
</dbReference>
<evidence type="ECO:0000259" key="21">
    <source>
        <dbReference type="PROSITE" id="PS50975"/>
    </source>
</evidence>
<dbReference type="Pfam" id="PF02786">
    <property type="entry name" value="CPSase_L_D2"/>
    <property type="match status" value="2"/>
</dbReference>
<keyword evidence="10 19" id="KW-0067">ATP-binding</keyword>
<evidence type="ECO:0000256" key="8">
    <source>
        <dbReference type="ARBA" id="ARBA00022737"/>
    </source>
</evidence>
<dbReference type="NCBIfam" id="TIGR01369">
    <property type="entry name" value="CPSaseII_lrg"/>
    <property type="match status" value="1"/>
</dbReference>
<dbReference type="InterPro" id="IPR011761">
    <property type="entry name" value="ATP-grasp"/>
</dbReference>
<dbReference type="GO" id="GO:0005524">
    <property type="term" value="F:ATP binding"/>
    <property type="evidence" value="ECO:0007669"/>
    <property type="project" value="UniProtKB-UniRule"/>
</dbReference>
<dbReference type="Gene3D" id="1.10.1030.10">
    <property type="entry name" value="Carbamoyl-phosphate synthetase, large subunit oligomerisation domain"/>
    <property type="match status" value="1"/>
</dbReference>
<comment type="function">
    <text evidence="17">Small subunit of the glutamine-dependent carbamoyl phosphate synthetase (CPSase). CPSase catalyzes the formation of carbamoyl phosphate from the ammonia moiety of glutamine, carbonate, and phosphate donated by ATP, constituting the first step of the biosynthetic pathway leading to pyrimidine nucleotides. The large subunit (synthetase) binds the substrates ammonia (free or transferred from glutamine from the small subunit), hydrogencarbonate and ATP and carries out an ATP-coupled ligase reaction, activating hydrogencarbonate by forming carboxy phosphate which reacts with ammonia to form carbamoyl phosphate.</text>
</comment>
<dbReference type="PRINTS" id="PR00098">
    <property type="entry name" value="CPSASE"/>
</dbReference>
<dbReference type="Pfam" id="PF25596">
    <property type="entry name" value="CPSase_L_D1"/>
    <property type="match status" value="1"/>
</dbReference>
<keyword evidence="9 19" id="KW-0547">Nucleotide-binding</keyword>
<evidence type="ECO:0000256" key="19">
    <source>
        <dbReference type="PROSITE-ProRule" id="PRU00409"/>
    </source>
</evidence>
<keyword evidence="12" id="KW-0665">Pyrimidine biosynthesis</keyword>
<evidence type="ECO:0000256" key="3">
    <source>
        <dbReference type="ARBA" id="ARBA00012738"/>
    </source>
</evidence>
<name>A0A7S1C4W1_9STRA</name>
<reference evidence="23" key="1">
    <citation type="submission" date="2021-01" db="EMBL/GenBank/DDBJ databases">
        <authorList>
            <person name="Corre E."/>
            <person name="Pelletier E."/>
            <person name="Niang G."/>
            <person name="Scheremetjew M."/>
            <person name="Finn R."/>
            <person name="Kale V."/>
            <person name="Holt S."/>
            <person name="Cochrane G."/>
            <person name="Meng A."/>
            <person name="Brown T."/>
            <person name="Cohen L."/>
        </authorList>
    </citation>
    <scope>NUCLEOTIDE SEQUENCE</scope>
    <source>
        <strain evidence="23">Ms1</strain>
    </source>
</reference>
<comment type="catalytic activity">
    <reaction evidence="16">
        <text>hydrogencarbonate + L-glutamine + 2 ATP + H2O = carbamoyl phosphate + L-glutamate + 2 ADP + phosphate + 2 H(+)</text>
        <dbReference type="Rhea" id="RHEA:18633"/>
        <dbReference type="ChEBI" id="CHEBI:15377"/>
        <dbReference type="ChEBI" id="CHEBI:15378"/>
        <dbReference type="ChEBI" id="CHEBI:17544"/>
        <dbReference type="ChEBI" id="CHEBI:29985"/>
        <dbReference type="ChEBI" id="CHEBI:30616"/>
        <dbReference type="ChEBI" id="CHEBI:43474"/>
        <dbReference type="ChEBI" id="CHEBI:58228"/>
        <dbReference type="ChEBI" id="CHEBI:58359"/>
        <dbReference type="ChEBI" id="CHEBI:456216"/>
        <dbReference type="EC" id="6.3.5.5"/>
    </reaction>
</comment>
<dbReference type="InterPro" id="IPR016185">
    <property type="entry name" value="PreATP-grasp_dom_sf"/>
</dbReference>
<evidence type="ECO:0000256" key="15">
    <source>
        <dbReference type="ARBA" id="ARBA00047359"/>
    </source>
</evidence>
<dbReference type="PROSITE" id="PS00866">
    <property type="entry name" value="CPSASE_1"/>
    <property type="match status" value="1"/>
</dbReference>
<dbReference type="SMART" id="SM01096">
    <property type="entry name" value="CPSase_L_D3"/>
    <property type="match status" value="1"/>
</dbReference>
<dbReference type="GO" id="GO:0005737">
    <property type="term" value="C:cytoplasm"/>
    <property type="evidence" value="ECO:0007669"/>
    <property type="project" value="TreeGrafter"/>
</dbReference>
<comment type="pathway">
    <text evidence="1">Amino-acid biosynthesis; L-arginine biosynthesis; carbamoyl phosphate from bicarbonate: step 1/1.</text>
</comment>
<dbReference type="Gene3D" id="3.30.1490.20">
    <property type="entry name" value="ATP-grasp fold, A domain"/>
    <property type="match status" value="1"/>
</dbReference>
<dbReference type="NCBIfam" id="NF003671">
    <property type="entry name" value="PRK05294.1"/>
    <property type="match status" value="1"/>
</dbReference>
<evidence type="ECO:0000256" key="17">
    <source>
        <dbReference type="ARBA" id="ARBA00060037"/>
    </source>
</evidence>
<evidence type="ECO:0000256" key="9">
    <source>
        <dbReference type="ARBA" id="ARBA00022741"/>
    </source>
</evidence>
<organism evidence="23">
    <name type="scientific">Bicosoecida sp. CB-2014</name>
    <dbReference type="NCBI Taxonomy" id="1486930"/>
    <lineage>
        <taxon>Eukaryota</taxon>
        <taxon>Sar</taxon>
        <taxon>Stramenopiles</taxon>
        <taxon>Bigyra</taxon>
        <taxon>Opalozoa</taxon>
        <taxon>Bicosoecida</taxon>
    </lineage>
</organism>
<dbReference type="InterPro" id="IPR005480">
    <property type="entry name" value="CPSase_lsu_oligo"/>
</dbReference>
<dbReference type="GO" id="GO:0006221">
    <property type="term" value="P:pyrimidine nucleotide biosynthetic process"/>
    <property type="evidence" value="ECO:0007669"/>
    <property type="project" value="UniProtKB-KW"/>
</dbReference>
<feature type="domain" description="ATP-grasp" evidence="21">
    <location>
        <begin position="446"/>
        <end position="637"/>
    </location>
</feature>
<dbReference type="InterPro" id="IPR013815">
    <property type="entry name" value="ATP_grasp_subdomain_1"/>
</dbReference>
<feature type="region of interest" description="Disordered" evidence="20">
    <location>
        <begin position="852"/>
        <end position="878"/>
    </location>
</feature>
<keyword evidence="7" id="KW-0479">Metal-binding</keyword>
<dbReference type="FunFam" id="3.30.470.20:FF:000026">
    <property type="entry name" value="Carbamoyl-phosphate synthase large chain"/>
    <property type="match status" value="1"/>
</dbReference>
<dbReference type="PROSITE" id="PS51855">
    <property type="entry name" value="MGS"/>
    <property type="match status" value="1"/>
</dbReference>
<dbReference type="EC" id="6.3.5.5" evidence="3"/>
<dbReference type="InterPro" id="IPR036914">
    <property type="entry name" value="MGS-like_dom_sf"/>
</dbReference>
<evidence type="ECO:0000256" key="1">
    <source>
        <dbReference type="ARBA" id="ARBA00005077"/>
    </source>
</evidence>
<keyword evidence="11" id="KW-0460">Magnesium</keyword>
<keyword evidence="4" id="KW-0055">Arginine biosynthesis</keyword>
<dbReference type="NCBIfam" id="NF009455">
    <property type="entry name" value="PRK12815.1"/>
    <property type="match status" value="1"/>
</dbReference>
<dbReference type="Pfam" id="PF02142">
    <property type="entry name" value="MGS"/>
    <property type="match status" value="1"/>
</dbReference>
<evidence type="ECO:0000256" key="11">
    <source>
        <dbReference type="ARBA" id="ARBA00022842"/>
    </source>
</evidence>
<sequence length="878" mass="97062">MENFDPMGIHTGESIVVAPSQTLTDEEYHMLRTTALNVVRHLGVVGECNIQYTLDPDSTDYCIIEVNPRLSRSSALASKATGYPLADIAARLALGITLPEIQNAVTRSTCAFFEPSLDYVVTKIPRWDLAKFVQVNQQIGSQMKSVGEVMAIGRTFEESFQKALRMTDVGANGFEPRGDWSDKKLLLDELRRPTPQRPYALAHALINEGMTVDELHDLTDIDKWFLQRCENIARATGVLKERGYADLNEEELRRVKQLGFSDKQVAKLSGKDRGEFEVREHRKSLGIVPYVKQIDTLAAEYPASTNYLYTTYNAEEHDVEVGNDPHRSAMVLGSGTYRIGSSVEFDWCSVSAARTLRALNYRTVVVNYNPETVSTDYDESDRLYFEELSAERVMDIYDFENPKGIIVSVGGQIPNTIALEMHRHGVRILGTSPEMIDSAEDRHKFSKLVDSLDIDQPAWQDLTTVEEAQEFAERVGYPVLVRPSYVLSGAAMNVCYTPEQLKDMLNQAADVSPDHPVLVTKFANNSLEIEFDGVASNGKVVAHAVSEHVEMAGVHSGDATLVLPPQNLHPYYISRVREIAARIAEGLRITGPFNMQLLASGADVSVIECNLRASRSMPFVSKTVNCDFIEVATKAMVGEPTGDPDKLPGLDKPVRPETYVGVKSPMFSFTRLSGADPVLSVEMASTGEVACYGDTVDEALVKSLMASNFRFPKKNILVAGPPDKMHDIAPALHDMTNMGYKLHAVGEAYVFLSRARIPAERLDPPNHRSQFSADSKIKNGEIDLVINLHTPETTDDVGEYAIRRAAVDFAVPTLLNSKLVNAVARAVQELGRNCEPRLRPLSMSDYYAREKAHQRAKVGAPATEQSNALPAGRSGPVY</sequence>
<dbReference type="Pfam" id="PF02787">
    <property type="entry name" value="CPSase_L_D3"/>
    <property type="match status" value="1"/>
</dbReference>
<dbReference type="GO" id="GO:0006526">
    <property type="term" value="P:L-arginine biosynthetic process"/>
    <property type="evidence" value="ECO:0007669"/>
    <property type="project" value="UniProtKB-KW"/>
</dbReference>
<dbReference type="SUPFAM" id="SSF52440">
    <property type="entry name" value="PreATP-grasp domain"/>
    <property type="match status" value="1"/>
</dbReference>
<feature type="domain" description="ATP-grasp" evidence="21">
    <location>
        <begin position="23"/>
        <end position="94"/>
    </location>
</feature>
<dbReference type="SUPFAM" id="SSF48108">
    <property type="entry name" value="Carbamoyl phosphate synthetase, large subunit connection domain"/>
    <property type="match status" value="1"/>
</dbReference>
<dbReference type="GO" id="GO:0046872">
    <property type="term" value="F:metal ion binding"/>
    <property type="evidence" value="ECO:0007669"/>
    <property type="project" value="UniProtKB-KW"/>
</dbReference>
<dbReference type="SMART" id="SM00851">
    <property type="entry name" value="MGS"/>
    <property type="match status" value="1"/>
</dbReference>
<dbReference type="PROSITE" id="PS00867">
    <property type="entry name" value="CPSASE_2"/>
    <property type="match status" value="2"/>
</dbReference>
<evidence type="ECO:0000256" key="18">
    <source>
        <dbReference type="ARBA" id="ARBA00069524"/>
    </source>
</evidence>
<evidence type="ECO:0000256" key="2">
    <source>
        <dbReference type="ARBA" id="ARBA00009799"/>
    </source>
</evidence>
<dbReference type="SUPFAM" id="SSF56059">
    <property type="entry name" value="Glutathione synthetase ATP-binding domain-like"/>
    <property type="match status" value="2"/>
</dbReference>
<evidence type="ECO:0000256" key="7">
    <source>
        <dbReference type="ARBA" id="ARBA00022723"/>
    </source>
</evidence>
<dbReference type="SUPFAM" id="SSF52335">
    <property type="entry name" value="Methylglyoxal synthase-like"/>
    <property type="match status" value="1"/>
</dbReference>
<dbReference type="Gene3D" id="3.30.470.20">
    <property type="entry name" value="ATP-grasp fold, B domain"/>
    <property type="match status" value="2"/>
</dbReference>
<dbReference type="FunFam" id="3.30.1490.20:FF:000001">
    <property type="entry name" value="Carbamoyl-phosphate synthase large chain"/>
    <property type="match status" value="1"/>
</dbReference>
<dbReference type="InterPro" id="IPR058047">
    <property type="entry name" value="CPSase_preATP-grasp"/>
</dbReference>
<accession>A0A7S1C4W1</accession>
<dbReference type="InterPro" id="IPR005479">
    <property type="entry name" value="CPAse_ATP-bd"/>
</dbReference>
<dbReference type="Gene3D" id="3.40.50.1380">
    <property type="entry name" value="Methylglyoxal synthase-like domain"/>
    <property type="match status" value="1"/>
</dbReference>
<comment type="catalytic activity">
    <reaction evidence="15">
        <text>hydrogencarbonate + NH4(+) + 2 ATP = carbamoyl phosphate + 2 ADP + phosphate + 2 H(+)</text>
        <dbReference type="Rhea" id="RHEA:18029"/>
        <dbReference type="ChEBI" id="CHEBI:15378"/>
        <dbReference type="ChEBI" id="CHEBI:17544"/>
        <dbReference type="ChEBI" id="CHEBI:28938"/>
        <dbReference type="ChEBI" id="CHEBI:30616"/>
        <dbReference type="ChEBI" id="CHEBI:43474"/>
        <dbReference type="ChEBI" id="CHEBI:58228"/>
        <dbReference type="ChEBI" id="CHEBI:456216"/>
        <dbReference type="EC" id="6.3.4.16"/>
    </reaction>
</comment>
<dbReference type="GO" id="GO:0004088">
    <property type="term" value="F:carbamoyl-phosphate synthase (glutamine-hydrolyzing) activity"/>
    <property type="evidence" value="ECO:0007669"/>
    <property type="project" value="UniProtKB-EC"/>
</dbReference>
<keyword evidence="6" id="KW-0028">Amino-acid biosynthesis</keyword>
<dbReference type="GO" id="GO:0006541">
    <property type="term" value="P:glutamine metabolic process"/>
    <property type="evidence" value="ECO:0007669"/>
    <property type="project" value="TreeGrafter"/>
</dbReference>
<dbReference type="FunFam" id="1.10.1030.10:FF:000002">
    <property type="entry name" value="Carbamoyl-phosphate synthase large chain"/>
    <property type="match status" value="1"/>
</dbReference>
<dbReference type="InterPro" id="IPR036897">
    <property type="entry name" value="CarbamoylP_synth_lsu_oligo_sf"/>
</dbReference>
<protein>
    <recommendedName>
        <fullName evidence="18">Carbamoyl phosphate synthase pyrimidine-specific large chain</fullName>
        <ecNumber evidence="14">6.3.4.16</ecNumber>
        <ecNumber evidence="3">6.3.5.5</ecNumber>
    </recommendedName>
</protein>
<dbReference type="PANTHER" id="PTHR11405:SF53">
    <property type="entry name" value="CARBAMOYL-PHOSPHATE SYNTHASE [AMMONIA], MITOCHONDRIAL"/>
    <property type="match status" value="1"/>
</dbReference>
<dbReference type="AlphaFoldDB" id="A0A7S1C4W1"/>